<dbReference type="EMBL" id="BAABHM010000017">
    <property type="protein sequence ID" value="GAA4712837.1"/>
    <property type="molecule type" value="Genomic_DNA"/>
</dbReference>
<feature type="compositionally biased region" description="Basic and acidic residues" evidence="1">
    <location>
        <begin position="297"/>
        <end position="307"/>
    </location>
</feature>
<reference evidence="3" key="1">
    <citation type="journal article" date="2019" name="Int. J. Syst. Evol. Microbiol.">
        <title>The Global Catalogue of Microorganisms (GCM) 10K type strain sequencing project: providing services to taxonomists for standard genome sequencing and annotation.</title>
        <authorList>
            <consortium name="The Broad Institute Genomics Platform"/>
            <consortium name="The Broad Institute Genome Sequencing Center for Infectious Disease"/>
            <person name="Wu L."/>
            <person name="Ma J."/>
        </authorList>
    </citation>
    <scope>NUCLEOTIDE SEQUENCE [LARGE SCALE GENOMIC DNA]</scope>
    <source>
        <strain evidence="3">JCM 17975</strain>
    </source>
</reference>
<proteinExistence type="predicted"/>
<gene>
    <name evidence="2" type="ORF">GCM10023198_39700</name>
</gene>
<dbReference type="RefSeq" id="WP_253874121.1">
    <property type="nucleotide sequence ID" value="NZ_BAABHM010000017.1"/>
</dbReference>
<comment type="caution">
    <text evidence="2">The sequence shown here is derived from an EMBL/GenBank/DDBJ whole genome shotgun (WGS) entry which is preliminary data.</text>
</comment>
<evidence type="ECO:0000313" key="2">
    <source>
        <dbReference type="EMBL" id="GAA4712837.1"/>
    </source>
</evidence>
<keyword evidence="3" id="KW-1185">Reference proteome</keyword>
<dbReference type="Proteomes" id="UP001500843">
    <property type="component" value="Unassembled WGS sequence"/>
</dbReference>
<feature type="region of interest" description="Disordered" evidence="1">
    <location>
        <begin position="284"/>
        <end position="307"/>
    </location>
</feature>
<evidence type="ECO:0000256" key="1">
    <source>
        <dbReference type="SAM" id="MobiDB-lite"/>
    </source>
</evidence>
<dbReference type="InterPro" id="IPR021246">
    <property type="entry name" value="DUF2797"/>
</dbReference>
<accession>A0ABP8XS66</accession>
<organism evidence="2 3">
    <name type="scientific">Promicromonospora umidemergens</name>
    <dbReference type="NCBI Taxonomy" id="629679"/>
    <lineage>
        <taxon>Bacteria</taxon>
        <taxon>Bacillati</taxon>
        <taxon>Actinomycetota</taxon>
        <taxon>Actinomycetes</taxon>
        <taxon>Micrococcales</taxon>
        <taxon>Promicromonosporaceae</taxon>
        <taxon>Promicromonospora</taxon>
    </lineage>
</organism>
<name>A0ABP8XS66_9MICO</name>
<evidence type="ECO:0000313" key="3">
    <source>
        <dbReference type="Proteomes" id="UP001500843"/>
    </source>
</evidence>
<sequence>MTDTPAPAWRPTGLVWTQTDTPAAALEWLSPTGEVRSSALDVGARLVLAVGLDRRCVGLWWDGRRIPCVAQAAIAPEAKSGQCESCAAIARSRSIATDTRLDDSREFSVYLAHHGSLVKAGITATERGQVRLLEQGALSSLFLSAGSLMSARRCESLLTAALGLPQQVHTARKRAARLAPETASSRAEELTAVAEQAAGLDWPPGQRRTSAEPVDHTRAYGLTDDGVAPDRQLDPLYAGATISGELICRIGRDLYLRVPQGVVLLDTGLLQGWVLTRADHDTSFTAPTSPVAPSPKPSRETEHDVLF</sequence>
<protein>
    <submittedName>
        <fullName evidence="2">DUF2797 domain-containing protein</fullName>
    </submittedName>
</protein>
<dbReference type="Pfam" id="PF10977">
    <property type="entry name" value="DUF2797"/>
    <property type="match status" value="1"/>
</dbReference>